<feature type="domain" description="Glycosyl transferase CAP10" evidence="2">
    <location>
        <begin position="112"/>
        <end position="318"/>
    </location>
</feature>
<dbReference type="Pfam" id="PF05686">
    <property type="entry name" value="Glyco_transf_90"/>
    <property type="match status" value="1"/>
</dbReference>
<dbReference type="OrthoDB" id="767964at2"/>
<keyword evidence="4" id="KW-1185">Reference proteome</keyword>
<evidence type="ECO:0000256" key="1">
    <source>
        <dbReference type="ARBA" id="ARBA00022679"/>
    </source>
</evidence>
<gene>
    <name evidence="3" type="ORF">E0F88_11765</name>
</gene>
<evidence type="ECO:0000313" key="4">
    <source>
        <dbReference type="Proteomes" id="UP000294850"/>
    </source>
</evidence>
<accession>A0A4R5DVD5</accession>
<evidence type="ECO:0000259" key="2">
    <source>
        <dbReference type="SMART" id="SM00672"/>
    </source>
</evidence>
<dbReference type="Proteomes" id="UP000294850">
    <property type="component" value="Unassembled WGS sequence"/>
</dbReference>
<dbReference type="EMBL" id="SMFL01000004">
    <property type="protein sequence ID" value="TDE15195.1"/>
    <property type="molecule type" value="Genomic_DNA"/>
</dbReference>
<protein>
    <submittedName>
        <fullName evidence="3">Lipopolysaccharide biosynthesis protein</fullName>
    </submittedName>
</protein>
<dbReference type="GO" id="GO:0016740">
    <property type="term" value="F:transferase activity"/>
    <property type="evidence" value="ECO:0007669"/>
    <property type="project" value="UniProtKB-KW"/>
</dbReference>
<evidence type="ECO:0000313" key="3">
    <source>
        <dbReference type="EMBL" id="TDE15195.1"/>
    </source>
</evidence>
<dbReference type="InterPro" id="IPR051091">
    <property type="entry name" value="O-Glucosyltr/Glycosyltrsf_90"/>
</dbReference>
<comment type="caution">
    <text evidence="3">The sequence shown here is derived from an EMBL/GenBank/DDBJ whole genome shotgun (WGS) entry which is preliminary data.</text>
</comment>
<name>A0A4R5DVD5_9BACT</name>
<dbReference type="PANTHER" id="PTHR12203">
    <property type="entry name" value="KDEL LYS-ASP-GLU-LEU CONTAINING - RELATED"/>
    <property type="match status" value="1"/>
</dbReference>
<keyword evidence="1" id="KW-0808">Transferase</keyword>
<dbReference type="InterPro" id="IPR006598">
    <property type="entry name" value="CAP10"/>
</dbReference>
<reference evidence="3 4" key="1">
    <citation type="submission" date="2019-03" db="EMBL/GenBank/DDBJ databases">
        <title>Dyadobacter AR-3-6 sp. nov., isolated from arctic soil.</title>
        <authorList>
            <person name="Chaudhary D.K."/>
        </authorList>
    </citation>
    <scope>NUCLEOTIDE SEQUENCE [LARGE SCALE GENOMIC DNA]</scope>
    <source>
        <strain evidence="3 4">AR-3-6</strain>
    </source>
</reference>
<sequence length="328" mass="38693">MIFNKIFLSIRKNKVVYFITNYSRELIPNKLYQKTLRRKILSSNNYDLHYLNSRLKYYNKLSYQKELGENAVLLSEMNKIKGPSAYYFDTREHTRYFKQSLKANFLFKDVIHIPDVPTLQKSRPVGNNNENAVILKMDKNRHFFFVKDPYQFTQKKDILIGRGSISAPNSPQPHRVRFMEKYFEHPLCDLGQVNKVGGNPAWLKPKISIIDHLEYKFILSLEGNDVATNLKWIMSSNSIAVMPEPTYETWFMEGTLIADFHFICIKKDYSDLEEKLRYYIDHPIEAQKIVTNANTYVKQFLDNKLEDLISILVLQKYFHYTGQLSDPI</sequence>
<organism evidence="3 4">
    <name type="scientific">Dyadobacter psychrotolerans</name>
    <dbReference type="NCBI Taxonomy" id="2541721"/>
    <lineage>
        <taxon>Bacteria</taxon>
        <taxon>Pseudomonadati</taxon>
        <taxon>Bacteroidota</taxon>
        <taxon>Cytophagia</taxon>
        <taxon>Cytophagales</taxon>
        <taxon>Spirosomataceae</taxon>
        <taxon>Dyadobacter</taxon>
    </lineage>
</organism>
<dbReference type="AlphaFoldDB" id="A0A4R5DVD5"/>
<dbReference type="SMART" id="SM00672">
    <property type="entry name" value="CAP10"/>
    <property type="match status" value="1"/>
</dbReference>
<proteinExistence type="predicted"/>
<dbReference type="PANTHER" id="PTHR12203:SF35">
    <property type="entry name" value="PROTEIN O-GLUCOSYLTRANSFERASE 1"/>
    <property type="match status" value="1"/>
</dbReference>